<keyword evidence="5 7" id="KW-0472">Membrane</keyword>
<dbReference type="PANTHER" id="PTHR30572:SF4">
    <property type="entry name" value="ABC TRANSPORTER PERMEASE YTRF"/>
    <property type="match status" value="1"/>
</dbReference>
<accession>A0A2V1IUL2</accession>
<proteinExistence type="inferred from homology"/>
<dbReference type="AlphaFoldDB" id="A0A2V1IUL2"/>
<dbReference type="GO" id="GO:0022857">
    <property type="term" value="F:transmembrane transporter activity"/>
    <property type="evidence" value="ECO:0007669"/>
    <property type="project" value="TreeGrafter"/>
</dbReference>
<dbReference type="Proteomes" id="UP000244925">
    <property type="component" value="Unassembled WGS sequence"/>
</dbReference>
<dbReference type="GeneID" id="93423181"/>
<keyword evidence="3 7" id="KW-0812">Transmembrane</keyword>
<gene>
    <name evidence="9" type="ORF">C5O25_10140</name>
</gene>
<feature type="transmembrane region" description="Helical" evidence="7">
    <location>
        <begin position="302"/>
        <end position="324"/>
    </location>
</feature>
<evidence type="ECO:0000256" key="3">
    <source>
        <dbReference type="ARBA" id="ARBA00022692"/>
    </source>
</evidence>
<feature type="transmembrane region" description="Helical" evidence="7">
    <location>
        <begin position="387"/>
        <end position="411"/>
    </location>
</feature>
<dbReference type="EMBL" id="PUBV01000023">
    <property type="protein sequence ID" value="PWB06528.1"/>
    <property type="molecule type" value="Genomic_DNA"/>
</dbReference>
<keyword evidence="4 7" id="KW-1133">Transmembrane helix</keyword>
<dbReference type="RefSeq" id="WP_107036630.1">
    <property type="nucleotide sequence ID" value="NZ_CAOONL010000026.1"/>
</dbReference>
<evidence type="ECO:0000256" key="6">
    <source>
        <dbReference type="ARBA" id="ARBA00038076"/>
    </source>
</evidence>
<dbReference type="GO" id="GO:0005886">
    <property type="term" value="C:plasma membrane"/>
    <property type="evidence" value="ECO:0007669"/>
    <property type="project" value="UniProtKB-SubCell"/>
</dbReference>
<keyword evidence="10" id="KW-1185">Reference proteome</keyword>
<feature type="domain" description="ABC3 transporter permease C-terminal" evidence="8">
    <location>
        <begin position="306"/>
        <end position="421"/>
    </location>
</feature>
<evidence type="ECO:0000256" key="2">
    <source>
        <dbReference type="ARBA" id="ARBA00022475"/>
    </source>
</evidence>
<evidence type="ECO:0000313" key="10">
    <source>
        <dbReference type="Proteomes" id="UP000244925"/>
    </source>
</evidence>
<evidence type="ECO:0000313" key="9">
    <source>
        <dbReference type="EMBL" id="PWB06528.1"/>
    </source>
</evidence>
<organism evidence="9 10">
    <name type="scientific">Paramuribaculum intestinale</name>
    <dbReference type="NCBI Taxonomy" id="2094151"/>
    <lineage>
        <taxon>Bacteria</taxon>
        <taxon>Pseudomonadati</taxon>
        <taxon>Bacteroidota</taxon>
        <taxon>Bacteroidia</taxon>
        <taxon>Bacteroidales</taxon>
        <taxon>Muribaculaceae</taxon>
        <taxon>Paramuribaculum</taxon>
    </lineage>
</organism>
<name>A0A2V1IUL2_9BACT</name>
<keyword evidence="2" id="KW-1003">Cell membrane</keyword>
<evidence type="ECO:0000259" key="8">
    <source>
        <dbReference type="Pfam" id="PF02687"/>
    </source>
</evidence>
<evidence type="ECO:0000256" key="4">
    <source>
        <dbReference type="ARBA" id="ARBA00022989"/>
    </source>
</evidence>
<comment type="subcellular location">
    <subcellularLocation>
        <location evidence="1">Cell membrane</location>
        <topology evidence="1">Multi-pass membrane protein</topology>
    </subcellularLocation>
</comment>
<dbReference type="InterPro" id="IPR003838">
    <property type="entry name" value="ABC3_permease_C"/>
</dbReference>
<protein>
    <submittedName>
        <fullName evidence="9">ABC transporter permease</fullName>
    </submittedName>
</protein>
<feature type="transmembrane region" description="Helical" evidence="7">
    <location>
        <begin position="345"/>
        <end position="367"/>
    </location>
</feature>
<feature type="transmembrane region" description="Helical" evidence="7">
    <location>
        <begin position="16"/>
        <end position="33"/>
    </location>
</feature>
<dbReference type="PANTHER" id="PTHR30572">
    <property type="entry name" value="MEMBRANE COMPONENT OF TRANSPORTER-RELATED"/>
    <property type="match status" value="1"/>
</dbReference>
<dbReference type="InterPro" id="IPR050250">
    <property type="entry name" value="Macrolide_Exporter_MacB"/>
</dbReference>
<evidence type="ECO:0000256" key="5">
    <source>
        <dbReference type="ARBA" id="ARBA00023136"/>
    </source>
</evidence>
<evidence type="ECO:0000256" key="7">
    <source>
        <dbReference type="SAM" id="Phobius"/>
    </source>
</evidence>
<dbReference type="Pfam" id="PF02687">
    <property type="entry name" value="FtsX"/>
    <property type="match status" value="1"/>
</dbReference>
<comment type="caution">
    <text evidence="9">The sequence shown here is derived from an EMBL/GenBank/DDBJ whole genome shotgun (WGS) entry which is preliminary data.</text>
</comment>
<reference evidence="10" key="1">
    <citation type="submission" date="2018-02" db="EMBL/GenBank/DDBJ databases">
        <authorList>
            <person name="Clavel T."/>
            <person name="Strowig T."/>
        </authorList>
    </citation>
    <scope>NUCLEOTIDE SEQUENCE [LARGE SCALE GENOMIC DNA]</scope>
    <source>
        <strain evidence="10">DSM 100764</strain>
    </source>
</reference>
<sequence>MKKKLLRQMLNEWRTNVWLALEFLVVSVVLWYICDYFYASMRTYFAPLGFEYDHCYELTMYDIPETSPEYRPEYANDSAQSEAFREILRRLKQMPEIEAAAYSNNARPFNGSNSGITMGYDSVTGNALRRFATPDFPIIYRYRGANGESPEELAAQLEEGKMLLSDNFFSSSSREPLPSVRELKDAGKKIHYVDYKINGEHPEAQIGSALVPVRYDEFSDWSAFALQDVCRDGFHPDKAMVWYYNELTVRVRPEHDHDIAAKLMAAAPDYLHVGNNLLTNVSSLDDIRRNFQRSTTTQLRNYSAGMGFMMINIFLGLLGTFWFRTQQRVNEIAIRRVNGATRRGIFGRLIGEGVLLLALVTPLAVAADCLLTHYDICAYYGAHHSTALRIAVCAGTSFVLMALMVIAGIWFPARRAMRIEPAQALSIDN</sequence>
<evidence type="ECO:0000256" key="1">
    <source>
        <dbReference type="ARBA" id="ARBA00004651"/>
    </source>
</evidence>
<comment type="similarity">
    <text evidence="6">Belongs to the ABC-4 integral membrane protein family.</text>
</comment>